<feature type="transmembrane region" description="Helical" evidence="1">
    <location>
        <begin position="6"/>
        <end position="27"/>
    </location>
</feature>
<dbReference type="AlphaFoldDB" id="A0A9W4U7V1"/>
<dbReference type="EMBL" id="CAOQHR010000002">
    <property type="protein sequence ID" value="CAI6329345.1"/>
    <property type="molecule type" value="Genomic_DNA"/>
</dbReference>
<evidence type="ECO:0000313" key="2">
    <source>
        <dbReference type="EMBL" id="CAI6329345.1"/>
    </source>
</evidence>
<dbReference type="Proteomes" id="UP001152607">
    <property type="component" value="Unassembled WGS sequence"/>
</dbReference>
<name>A0A9W4U7V1_9PLEO</name>
<accession>A0A9W4U7V1</accession>
<dbReference type="OrthoDB" id="10254945at2759"/>
<organism evidence="2 3">
    <name type="scientific">Periconia digitata</name>
    <dbReference type="NCBI Taxonomy" id="1303443"/>
    <lineage>
        <taxon>Eukaryota</taxon>
        <taxon>Fungi</taxon>
        <taxon>Dikarya</taxon>
        <taxon>Ascomycota</taxon>
        <taxon>Pezizomycotina</taxon>
        <taxon>Dothideomycetes</taxon>
        <taxon>Pleosporomycetidae</taxon>
        <taxon>Pleosporales</taxon>
        <taxon>Massarineae</taxon>
        <taxon>Periconiaceae</taxon>
        <taxon>Periconia</taxon>
    </lineage>
</organism>
<reference evidence="2" key="1">
    <citation type="submission" date="2023-01" db="EMBL/GenBank/DDBJ databases">
        <authorList>
            <person name="Van Ghelder C."/>
            <person name="Rancurel C."/>
        </authorList>
    </citation>
    <scope>NUCLEOTIDE SEQUENCE</scope>
    <source>
        <strain evidence="2">CNCM I-4278</strain>
    </source>
</reference>
<keyword evidence="1" id="KW-1133">Transmembrane helix</keyword>
<gene>
    <name evidence="2" type="ORF">PDIGIT_LOCUS4117</name>
</gene>
<keyword evidence="3" id="KW-1185">Reference proteome</keyword>
<keyword evidence="1" id="KW-0812">Transmembrane</keyword>
<comment type="caution">
    <text evidence="2">The sequence shown here is derived from an EMBL/GenBank/DDBJ whole genome shotgun (WGS) entry which is preliminary data.</text>
</comment>
<proteinExistence type="predicted"/>
<evidence type="ECO:0000313" key="3">
    <source>
        <dbReference type="Proteomes" id="UP001152607"/>
    </source>
</evidence>
<keyword evidence="1" id="KW-0472">Membrane</keyword>
<sequence length="521" mass="59701">MPFTTSILLSIIICIIVAFCLLVLHFISLSLFRAKSPLSFLPFPSIATFFVPSILYKFLPFLFIMCKEQLSINDLVEVANRNDRLKLLNDPSVLPGNFDNEIHSVFQSATLSNNHLKQALQLASLFLQEDRLLEFFIPLTYGCVQTDLGSGRTYLTNPTAWKSDAQISLYLRGVKKALDCLAHCVYFRFRNPEDRLWGRTLLLNKKPSHTPSCSKAFQHDVSVIIELNGRLRNYYEDEQTGYSTRSKCDQFRHDFQFAATLVHELVHAFGILRRGNMNEPWIRLDLPDHEWGYAWENFAFGAIINPQDRKRSDTHVQLRKTWSNQVYERNGKEYSAVPVAWTAQWFRKESWARISAAGLLTIPLPVTRIKFMKFPKLCRWIVMTDVVETKNDIEALHNCAVKNRLQSPHFSVRDMELCKVDWKYTESAELQKSNVPVTQRIYDRANSHTLYSPIAMTAFGAAPEAMLRKTSTPCLSCITVIPVAREPLAVLTPQSANGCLKRSREAEDDEGITPSRKLIKV</sequence>
<protein>
    <submittedName>
        <fullName evidence="2">Uncharacterized protein</fullName>
    </submittedName>
</protein>
<feature type="transmembrane region" description="Helical" evidence="1">
    <location>
        <begin position="39"/>
        <end position="59"/>
    </location>
</feature>
<evidence type="ECO:0000256" key="1">
    <source>
        <dbReference type="SAM" id="Phobius"/>
    </source>
</evidence>